<organism evidence="1 2">
    <name type="scientific">Acidithiobacillus ferridurans</name>
    <dbReference type="NCBI Taxonomy" id="1232575"/>
    <lineage>
        <taxon>Bacteria</taxon>
        <taxon>Pseudomonadati</taxon>
        <taxon>Pseudomonadota</taxon>
        <taxon>Acidithiobacillia</taxon>
        <taxon>Acidithiobacillales</taxon>
        <taxon>Acidithiobacillaceae</taxon>
        <taxon>Acidithiobacillus</taxon>
    </lineage>
</organism>
<dbReference type="RefSeq" id="WP_126605292.1">
    <property type="nucleotide sequence ID" value="NZ_AP018795.1"/>
</dbReference>
<keyword evidence="2" id="KW-1185">Reference proteome</keyword>
<evidence type="ECO:0000313" key="1">
    <source>
        <dbReference type="EMBL" id="BBF66195.1"/>
    </source>
</evidence>
<dbReference type="AlphaFoldDB" id="A0A2Z6INK5"/>
<reference evidence="1 2" key="1">
    <citation type="journal article" date="2018" name="Microbiol. Resour. Announc.">
        <title>Complete Genome Sequence of Acidithiobacillus ferridurans JCM 18981.</title>
        <authorList>
            <person name="Miyauchi T."/>
            <person name="Kouzuma A."/>
            <person name="Abe T."/>
            <person name="Watanabe K."/>
        </authorList>
    </citation>
    <scope>NUCLEOTIDE SEQUENCE [LARGE SCALE GENOMIC DNA]</scope>
    <source>
        <strain evidence="2">ATCC 33020 / DSM 29468 / JCM 18981 / 11Fe</strain>
    </source>
</reference>
<dbReference type="Proteomes" id="UP000280188">
    <property type="component" value="Chromosome"/>
</dbReference>
<proteinExistence type="predicted"/>
<name>A0A2Z6INK5_ACIFI</name>
<dbReference type="KEGG" id="afj:AFERRID_24130"/>
<sequence>MFGFFKALTGFRHTLAGCKTLAGSESTKGKGQCNLWIGGHPDHLRPVDDSQGLGGYQLAIEALIRDESPEVIYLLSETGDLSVVRKSLEYLSRIGGQVGVADQLPDEKVAAIFGVDVRSYQSAVVNPQGDAAAYG</sequence>
<protein>
    <submittedName>
        <fullName evidence="1">Uncharacterized protein</fullName>
    </submittedName>
</protein>
<accession>A0A2Z6INK5</accession>
<gene>
    <name evidence="1" type="ORF">AFERRID_24130</name>
</gene>
<evidence type="ECO:0000313" key="2">
    <source>
        <dbReference type="Proteomes" id="UP000280188"/>
    </source>
</evidence>
<dbReference type="EMBL" id="AP018795">
    <property type="protein sequence ID" value="BBF66195.1"/>
    <property type="molecule type" value="Genomic_DNA"/>
</dbReference>